<evidence type="ECO:0000313" key="3">
    <source>
        <dbReference type="EMBL" id="MBP2170029.1"/>
    </source>
</evidence>
<accession>A0ABS4PBK8</accession>
<dbReference type="PANTHER" id="PTHR30466">
    <property type="entry name" value="FLAVIN REDUCTASE"/>
    <property type="match status" value="1"/>
</dbReference>
<comment type="caution">
    <text evidence="3">The sequence shown here is derived from an EMBL/GenBank/DDBJ whole genome shotgun (WGS) entry which is preliminary data.</text>
</comment>
<sequence length="170" mass="18387">MTTGQNTLEDQFRAAMRQLATAVNIITTGQGDERRGLTASAVCSLTVTPPMVLICVNHFGEAHRAILENGAFCVNVLNAEQRFLADIFAGQAGVEPAERFSHASWSELESGAPALDGALVNIDCRIAERVQTSTHSVFFGAVEAIRFGQQHTPLLHFDRHYFSLATASIA</sequence>
<reference evidence="4" key="2">
    <citation type="submission" date="2023-07" db="EMBL/GenBank/DDBJ databases">
        <title>Genome mining of underrepresented organisms for secondary metabolites.</title>
        <authorList>
            <person name="D'Agostino P.M."/>
        </authorList>
    </citation>
    <scope>NUCLEOTIDE SEQUENCE [LARGE SCALE GENOMIC DNA]</scope>
    <source>
        <strain evidence="4">WS4403</strain>
    </source>
</reference>
<evidence type="ECO:0000256" key="1">
    <source>
        <dbReference type="ARBA" id="ARBA00023002"/>
    </source>
</evidence>
<dbReference type="SMART" id="SM00903">
    <property type="entry name" value="Flavin_Reduct"/>
    <property type="match status" value="1"/>
</dbReference>
<dbReference type="Proteomes" id="UP001195624">
    <property type="component" value="Unassembled WGS sequence"/>
</dbReference>
<proteinExistence type="predicted"/>
<dbReference type="InterPro" id="IPR002563">
    <property type="entry name" value="Flavin_Rdtase-like_dom"/>
</dbReference>
<evidence type="ECO:0000313" key="4">
    <source>
        <dbReference type="Proteomes" id="UP001195624"/>
    </source>
</evidence>
<dbReference type="Pfam" id="PF01613">
    <property type="entry name" value="Flavin_Reduct"/>
    <property type="match status" value="1"/>
</dbReference>
<gene>
    <name evidence="3" type="ORF">J2125_003221</name>
</gene>
<protein>
    <submittedName>
        <fullName evidence="3">Flavin reductase (DIM6/NTAB) family NADH-FMN oxidoreductase RutF</fullName>
    </submittedName>
</protein>
<dbReference type="Gene3D" id="2.30.110.10">
    <property type="entry name" value="Electron Transport, Fmn-binding Protein, Chain A"/>
    <property type="match status" value="1"/>
</dbReference>
<dbReference type="SUPFAM" id="SSF50475">
    <property type="entry name" value="FMN-binding split barrel"/>
    <property type="match status" value="1"/>
</dbReference>
<feature type="domain" description="Flavin reductase like" evidence="2">
    <location>
        <begin position="16"/>
        <end position="163"/>
    </location>
</feature>
<keyword evidence="1" id="KW-0560">Oxidoreductase</keyword>
<dbReference type="InterPro" id="IPR012349">
    <property type="entry name" value="Split_barrel_FMN-bd"/>
</dbReference>
<reference evidence="3 4" key="1">
    <citation type="submission" date="2021-03" db="EMBL/GenBank/DDBJ databases">
        <authorList>
            <person name="D'Agostino P."/>
            <person name="Huntemann M."/>
            <person name="Clum A."/>
            <person name="Spunde A."/>
            <person name="Palaniappan K."/>
            <person name="Ritter S."/>
            <person name="Mikhailova N."/>
            <person name="Chen I.-M."/>
            <person name="Stamatis D."/>
            <person name="Reddy T."/>
            <person name="O'Malley R."/>
            <person name="Daum C."/>
            <person name="Shapiro N."/>
            <person name="Ivanova N."/>
            <person name="Kyrpides N."/>
            <person name="Woyke T."/>
        </authorList>
    </citation>
    <scope>NUCLEOTIDE SEQUENCE [LARGE SCALE GENOMIC DNA]</scope>
    <source>
        <strain evidence="3 4">WS4403</strain>
    </source>
</reference>
<keyword evidence="4" id="KW-1185">Reference proteome</keyword>
<dbReference type="EMBL" id="JAGGMQ010000001">
    <property type="protein sequence ID" value="MBP2170029.1"/>
    <property type="molecule type" value="Genomic_DNA"/>
</dbReference>
<evidence type="ECO:0000259" key="2">
    <source>
        <dbReference type="SMART" id="SM00903"/>
    </source>
</evidence>
<dbReference type="RefSeq" id="WP_017800812.1">
    <property type="nucleotide sequence ID" value="NZ_JAGGMQ010000001.1"/>
</dbReference>
<organism evidence="3 4">
    <name type="scientific">Winslowiella toletana</name>
    <dbReference type="NCBI Taxonomy" id="92490"/>
    <lineage>
        <taxon>Bacteria</taxon>
        <taxon>Pseudomonadati</taxon>
        <taxon>Pseudomonadota</taxon>
        <taxon>Gammaproteobacteria</taxon>
        <taxon>Enterobacterales</taxon>
        <taxon>Erwiniaceae</taxon>
        <taxon>Winslowiella</taxon>
    </lineage>
</organism>
<dbReference type="InterPro" id="IPR050268">
    <property type="entry name" value="NADH-dep_flavin_reductase"/>
</dbReference>
<name>A0ABS4PBK8_9GAMM</name>
<dbReference type="PANTHER" id="PTHR30466:SF1">
    <property type="entry name" value="FMN REDUCTASE (NADH) RUTF"/>
    <property type="match status" value="1"/>
</dbReference>